<dbReference type="PANTHER" id="PTHR33495:SF2">
    <property type="entry name" value="ANTI-SIGMA FACTOR ANTAGONIST TM_1081-RELATED"/>
    <property type="match status" value="1"/>
</dbReference>
<accession>A0A5R9GR79</accession>
<dbReference type="OrthoDB" id="9808602at2"/>
<dbReference type="PANTHER" id="PTHR33495">
    <property type="entry name" value="ANTI-SIGMA FACTOR ANTAGONIST TM_1081-RELATED-RELATED"/>
    <property type="match status" value="1"/>
</dbReference>
<dbReference type="InterPro" id="IPR002645">
    <property type="entry name" value="STAS_dom"/>
</dbReference>
<evidence type="ECO:0000259" key="3">
    <source>
        <dbReference type="PROSITE" id="PS50801"/>
    </source>
</evidence>
<dbReference type="SUPFAM" id="SSF52091">
    <property type="entry name" value="SpoIIaa-like"/>
    <property type="match status" value="1"/>
</dbReference>
<proteinExistence type="inferred from homology"/>
<sequence>MNVKLTCERIDQDQHTVLLRVSGDVTIHTSPRLREQLKPLFSASMKQIRVALDGVGFMDSSGIATLVEGLQWARMTGGRFVLSGLSENVRDVFELAKLDTVFEIESIPA</sequence>
<dbReference type="RefSeq" id="WP_138238350.1">
    <property type="nucleotide sequence ID" value="NZ_VBRY01000002.1"/>
</dbReference>
<keyword evidence="5" id="KW-1185">Reference proteome</keyword>
<dbReference type="PROSITE" id="PS50801">
    <property type="entry name" value="STAS"/>
    <property type="match status" value="1"/>
</dbReference>
<evidence type="ECO:0000313" key="5">
    <source>
        <dbReference type="Proteomes" id="UP000306585"/>
    </source>
</evidence>
<dbReference type="AlphaFoldDB" id="A0A5R9GR79"/>
<dbReference type="InterPro" id="IPR036513">
    <property type="entry name" value="STAS_dom_sf"/>
</dbReference>
<reference evidence="4 5" key="1">
    <citation type="journal article" date="2019" name="Appl. Environ. Microbiol.">
        <title>Environmental Evidence and Genomic Insight of Iron-oxidizing Bacteria Preference Towards More Corrosion Resistant Stainless Steel at Higher Salinities.</title>
        <authorList>
            <person name="Garrison C.E."/>
            <person name="Price K.A."/>
            <person name="Field E.K."/>
        </authorList>
    </citation>
    <scope>NUCLEOTIDE SEQUENCE [LARGE SCALE GENOMIC DNA]</scope>
    <source>
        <strain evidence="4 5">P3</strain>
    </source>
</reference>
<feature type="domain" description="STAS" evidence="3">
    <location>
        <begin position="6"/>
        <end position="109"/>
    </location>
</feature>
<evidence type="ECO:0000313" key="4">
    <source>
        <dbReference type="EMBL" id="TLS68731.1"/>
    </source>
</evidence>
<dbReference type="Proteomes" id="UP000306585">
    <property type="component" value="Unassembled WGS sequence"/>
</dbReference>
<protein>
    <recommendedName>
        <fullName evidence="2">Anti-sigma factor antagonist</fullName>
    </recommendedName>
</protein>
<dbReference type="InterPro" id="IPR003658">
    <property type="entry name" value="Anti-sigma_ant"/>
</dbReference>
<comment type="caution">
    <text evidence="4">The sequence shown here is derived from an EMBL/GenBank/DDBJ whole genome shotgun (WGS) entry which is preliminary data.</text>
</comment>
<evidence type="ECO:0000256" key="2">
    <source>
        <dbReference type="RuleBase" id="RU003749"/>
    </source>
</evidence>
<comment type="similarity">
    <text evidence="1 2">Belongs to the anti-sigma-factor antagonist family.</text>
</comment>
<dbReference type="NCBIfam" id="TIGR00377">
    <property type="entry name" value="ant_ant_sig"/>
    <property type="match status" value="1"/>
</dbReference>
<dbReference type="Pfam" id="PF01740">
    <property type="entry name" value="STAS"/>
    <property type="match status" value="1"/>
</dbReference>
<dbReference type="Gene3D" id="3.30.750.24">
    <property type="entry name" value="STAS domain"/>
    <property type="match status" value="1"/>
</dbReference>
<dbReference type="CDD" id="cd07043">
    <property type="entry name" value="STAS_anti-anti-sigma_factors"/>
    <property type="match status" value="1"/>
</dbReference>
<gene>
    <name evidence="4" type="ORF">FEF65_03275</name>
</gene>
<name>A0A5R9GR79_9PROT</name>
<organism evidence="4 5">
    <name type="scientific">Mariprofundus erugo</name>
    <dbReference type="NCBI Taxonomy" id="2528639"/>
    <lineage>
        <taxon>Bacteria</taxon>
        <taxon>Pseudomonadati</taxon>
        <taxon>Pseudomonadota</taxon>
        <taxon>Candidatius Mariprofundia</taxon>
        <taxon>Mariprofundales</taxon>
        <taxon>Mariprofundaceae</taxon>
        <taxon>Mariprofundus</taxon>
    </lineage>
</organism>
<dbReference type="GO" id="GO:0043856">
    <property type="term" value="F:anti-sigma factor antagonist activity"/>
    <property type="evidence" value="ECO:0007669"/>
    <property type="project" value="InterPro"/>
</dbReference>
<evidence type="ECO:0000256" key="1">
    <source>
        <dbReference type="ARBA" id="ARBA00009013"/>
    </source>
</evidence>
<dbReference type="EMBL" id="VBRY01000002">
    <property type="protein sequence ID" value="TLS68731.1"/>
    <property type="molecule type" value="Genomic_DNA"/>
</dbReference>